<feature type="transmembrane region" description="Helical" evidence="5">
    <location>
        <begin position="88"/>
        <end position="113"/>
    </location>
</feature>
<keyword evidence="3 5" id="KW-1133">Transmembrane helix</keyword>
<keyword evidence="2 5" id="KW-0812">Transmembrane</keyword>
<dbReference type="RefSeq" id="XP_014671107.1">
    <property type="nucleotide sequence ID" value="XM_014815621.1"/>
</dbReference>
<evidence type="ECO:0000256" key="3">
    <source>
        <dbReference type="ARBA" id="ARBA00022989"/>
    </source>
</evidence>
<feature type="signal peptide" evidence="6">
    <location>
        <begin position="1"/>
        <end position="23"/>
    </location>
</feature>
<evidence type="ECO:0000313" key="8">
    <source>
        <dbReference type="RefSeq" id="XP_014671107.1"/>
    </source>
</evidence>
<evidence type="ECO:0000256" key="1">
    <source>
        <dbReference type="ARBA" id="ARBA00004141"/>
    </source>
</evidence>
<dbReference type="GeneID" id="106811894"/>
<keyword evidence="4 5" id="KW-0472">Membrane</keyword>
<keyword evidence="7" id="KW-1185">Reference proteome</keyword>
<keyword evidence="6" id="KW-0732">Signal</keyword>
<dbReference type="PANTHER" id="PTHR19282:SF544">
    <property type="entry name" value="TETRASPANIN"/>
    <property type="match status" value="1"/>
</dbReference>
<evidence type="ECO:0000313" key="7">
    <source>
        <dbReference type="Proteomes" id="UP000695022"/>
    </source>
</evidence>
<evidence type="ECO:0000256" key="4">
    <source>
        <dbReference type="ARBA" id="ARBA00023136"/>
    </source>
</evidence>
<dbReference type="Pfam" id="PF00335">
    <property type="entry name" value="Tetraspanin"/>
    <property type="match status" value="1"/>
</dbReference>
<sequence length="350" mass="38246">MSCRGSARVFYWLAVVRWQRARAVSSCPAECSQPNLQLYCLPNTHTALCAAFTAARLAERIEWSPTDVKGNVKFKMTDLSCGATCSKYLLFVFNFLFFTAGVAALAIGIWVLVDKSSFYDLTKLTDDVNELDAPGVLEIAAYLFIVAGAVTLIIAFLGCCGAVTEWRPLLVTYAVFLVIILVLEVAAGITVAVFRGKVDESLKAFMLTTLNTEYTGESNHRFTDAWDAMQYSFQCCGVDSGADWQKDAVTAWKMKSEWKIPPTCCKVQDTSALFGEELVNTLEKLSCKTLGDSLTSNYDKGCYQALENWIAEHATICIGIGIGLGLLQMFGIIFACLLCNAIAKSGSQAV</sequence>
<evidence type="ECO:0000256" key="2">
    <source>
        <dbReference type="ARBA" id="ARBA00022692"/>
    </source>
</evidence>
<feature type="chain" id="PRO_5046691854" evidence="6">
    <location>
        <begin position="24"/>
        <end position="350"/>
    </location>
</feature>
<comment type="subcellular location">
    <subcellularLocation>
        <location evidence="1">Membrane</location>
        <topology evidence="1">Multi-pass membrane protein</topology>
    </subcellularLocation>
</comment>
<gene>
    <name evidence="8" type="primary">LOC106811894</name>
</gene>
<protein>
    <submittedName>
        <fullName evidence="8">CD151 antigen-like isoform X1</fullName>
    </submittedName>
</protein>
<feature type="transmembrane region" description="Helical" evidence="5">
    <location>
        <begin position="139"/>
        <end position="163"/>
    </location>
</feature>
<evidence type="ECO:0000256" key="6">
    <source>
        <dbReference type="SAM" id="SignalP"/>
    </source>
</evidence>
<accession>A0ABM1EFY6</accession>
<name>A0ABM1EFY6_PRICU</name>
<dbReference type="SUPFAM" id="SSF48652">
    <property type="entry name" value="Tetraspanin"/>
    <property type="match status" value="1"/>
</dbReference>
<dbReference type="Gene3D" id="1.10.1450.10">
    <property type="entry name" value="Tetraspanin"/>
    <property type="match status" value="1"/>
</dbReference>
<proteinExistence type="predicted"/>
<feature type="transmembrane region" description="Helical" evidence="5">
    <location>
        <begin position="170"/>
        <end position="194"/>
    </location>
</feature>
<reference evidence="8" key="1">
    <citation type="submission" date="2025-08" db="UniProtKB">
        <authorList>
            <consortium name="RefSeq"/>
        </authorList>
    </citation>
    <scope>IDENTIFICATION</scope>
</reference>
<dbReference type="PANTHER" id="PTHR19282">
    <property type="entry name" value="TETRASPANIN"/>
    <property type="match status" value="1"/>
</dbReference>
<dbReference type="InterPro" id="IPR018499">
    <property type="entry name" value="Tetraspanin/Peripherin"/>
</dbReference>
<dbReference type="PRINTS" id="PR00259">
    <property type="entry name" value="TMFOUR"/>
</dbReference>
<evidence type="ECO:0000256" key="5">
    <source>
        <dbReference type="SAM" id="Phobius"/>
    </source>
</evidence>
<dbReference type="InterPro" id="IPR008952">
    <property type="entry name" value="Tetraspanin_EC2_sf"/>
</dbReference>
<dbReference type="Proteomes" id="UP000695022">
    <property type="component" value="Unplaced"/>
</dbReference>
<feature type="transmembrane region" description="Helical" evidence="5">
    <location>
        <begin position="313"/>
        <end position="338"/>
    </location>
</feature>
<organism evidence="7 8">
    <name type="scientific">Priapulus caudatus</name>
    <name type="common">Priapulid worm</name>
    <dbReference type="NCBI Taxonomy" id="37621"/>
    <lineage>
        <taxon>Eukaryota</taxon>
        <taxon>Metazoa</taxon>
        <taxon>Ecdysozoa</taxon>
        <taxon>Scalidophora</taxon>
        <taxon>Priapulida</taxon>
        <taxon>Priapulimorpha</taxon>
        <taxon>Priapulimorphida</taxon>
        <taxon>Priapulidae</taxon>
        <taxon>Priapulus</taxon>
    </lineage>
</organism>